<sequence>MDNCTPNPPSYEEIFGVAPDVPCLPVYPLEAPPPYTQPVLEGCTANSSPPLAYADFLPKLLAPGGQTDLPEFEPFPTILEVVNDWLRSNQNFRVLHSECLDRKISREGILETESTVHHESANGASVFVRGLRLWLRPATEGEPPHQLGYVNLFPERKHGIFLQPERVFIGAGASIGFSFGRMRGIEIPVHETIDEMVCKFNQGVGMNPLPGKILNVDTVEMRHTGSGTRVLFPEIRHPDKTCWSESGNSIRFVIHCLKVFFIVGPPLQEEIAITDFTPKMIRCVGLTNPTFEKYPENLKKASKFIHDNQMAVTNIQTIQSKVDINFGECSIDSKKTDYYHNLIDTIFAKVIRVISITNQSSQKINHLSTKCFVPQRNGKEAQPMGQCIENVNKWLQTQNVSVIGIDTLSTELIPEAKVVNTDKSSVRWIPGRGHYKISLFRLYLNGFVYDPVEEVNKQESQCCSVA</sequence>
<keyword evidence="2" id="KW-1185">Reference proteome</keyword>
<gene>
    <name evidence="1" type="ORF">DGYR_LOCUS6021</name>
</gene>
<proteinExistence type="predicted"/>
<protein>
    <submittedName>
        <fullName evidence="1">DgyrCDS6269</fullName>
    </submittedName>
</protein>
<evidence type="ECO:0000313" key="1">
    <source>
        <dbReference type="EMBL" id="CAD5117500.1"/>
    </source>
</evidence>
<dbReference type="Proteomes" id="UP000549394">
    <property type="component" value="Unassembled WGS sequence"/>
</dbReference>
<dbReference type="OrthoDB" id="9992480at2759"/>
<accession>A0A7I8VSC9</accession>
<reference evidence="1 2" key="1">
    <citation type="submission" date="2020-08" db="EMBL/GenBank/DDBJ databases">
        <authorList>
            <person name="Hejnol A."/>
        </authorList>
    </citation>
    <scope>NUCLEOTIDE SEQUENCE [LARGE SCALE GENOMIC DNA]</scope>
</reference>
<name>A0A7I8VSC9_9ANNE</name>
<evidence type="ECO:0000313" key="2">
    <source>
        <dbReference type="Proteomes" id="UP000549394"/>
    </source>
</evidence>
<comment type="caution">
    <text evidence="1">The sequence shown here is derived from an EMBL/GenBank/DDBJ whole genome shotgun (WGS) entry which is preliminary data.</text>
</comment>
<dbReference type="AlphaFoldDB" id="A0A7I8VSC9"/>
<dbReference type="EMBL" id="CAJFCJ010000007">
    <property type="protein sequence ID" value="CAD5117500.1"/>
    <property type="molecule type" value="Genomic_DNA"/>
</dbReference>
<organism evidence="1 2">
    <name type="scientific">Dimorphilus gyrociliatus</name>
    <dbReference type="NCBI Taxonomy" id="2664684"/>
    <lineage>
        <taxon>Eukaryota</taxon>
        <taxon>Metazoa</taxon>
        <taxon>Spiralia</taxon>
        <taxon>Lophotrochozoa</taxon>
        <taxon>Annelida</taxon>
        <taxon>Polychaeta</taxon>
        <taxon>Polychaeta incertae sedis</taxon>
        <taxon>Dinophilidae</taxon>
        <taxon>Dimorphilus</taxon>
    </lineage>
</organism>